<dbReference type="GO" id="GO:0000139">
    <property type="term" value="C:Golgi membrane"/>
    <property type="evidence" value="ECO:0007669"/>
    <property type="project" value="UniProtKB-SubCell"/>
</dbReference>
<keyword evidence="8 9" id="KW-0325">Glycoprotein</keyword>
<evidence type="ECO:0000256" key="4">
    <source>
        <dbReference type="ARBA" id="ARBA00022692"/>
    </source>
</evidence>
<evidence type="ECO:0000256" key="1">
    <source>
        <dbReference type="ARBA" id="ARBA00004323"/>
    </source>
</evidence>
<evidence type="ECO:0000256" key="2">
    <source>
        <dbReference type="ARBA" id="ARBA00006339"/>
    </source>
</evidence>
<dbReference type="InterPro" id="IPR005331">
    <property type="entry name" value="Sulfotransferase"/>
</dbReference>
<dbReference type="HOGENOM" id="CLU_043398_0_0_1"/>
<dbReference type="Pfam" id="PF03567">
    <property type="entry name" value="Sulfotransfer_2"/>
    <property type="match status" value="1"/>
</dbReference>
<dbReference type="GO" id="GO:0016051">
    <property type="term" value="P:carbohydrate biosynthetic process"/>
    <property type="evidence" value="ECO:0007669"/>
    <property type="project" value="InterPro"/>
</dbReference>
<dbReference type="EMBL" id="KB291891">
    <property type="protein sequence ID" value="ELU18470.1"/>
    <property type="molecule type" value="Genomic_DNA"/>
</dbReference>
<name>R7VM99_CAPTE</name>
<keyword evidence="4 9" id="KW-0812">Transmembrane</keyword>
<keyword evidence="7 9" id="KW-0472">Membrane</keyword>
<dbReference type="InterPro" id="IPR027417">
    <property type="entry name" value="P-loop_NTPase"/>
</dbReference>
<keyword evidence="3 9" id="KW-0808">Transferase</keyword>
<sequence>MMRRAIWPYVLLMAIVSPVTIMIFYAPLQIVAPIVYSKENSTAHTDPTVKGCTNRMCSQEQRFQLLRSHCEKNPQLKDSYDEEDSQSYSHLLVDDKHKVLYCALPKAASTTFYNMFYYSYTGKFLEETHCRSCWQKLGLVFLSYISKPERDILLKDYYKIMVVRHPLDRLVSCWNEKFTRQNQHSTWLQNGPRMIEMFRELQGNTTLKQEIKKGASFNEFVRYANYLEATEGEEHDQHWRPHHRLCHPCSIDYDLIVKVETLQEDSKAVLHKLGLNQSEFPLINARRTGESETLNLEKTLTEYADIGDEDMRRIHEIYDHDMQLSGYEWKDDEYKARCGAPCNQNGCC</sequence>
<keyword evidence="5 9" id="KW-1133">Transmembrane helix</keyword>
<protein>
    <recommendedName>
        <fullName evidence="9">Carbohydrate sulfotransferase</fullName>
        <ecNumber evidence="9">2.8.2.-</ecNumber>
    </recommendedName>
</protein>
<dbReference type="Gene3D" id="3.40.50.300">
    <property type="entry name" value="P-loop containing nucleotide triphosphate hydrolases"/>
    <property type="match status" value="1"/>
</dbReference>
<evidence type="ECO:0000256" key="7">
    <source>
        <dbReference type="ARBA" id="ARBA00023136"/>
    </source>
</evidence>
<dbReference type="EMBL" id="AMQN01016268">
    <property type="status" value="NOT_ANNOTATED_CDS"/>
    <property type="molecule type" value="Genomic_DNA"/>
</dbReference>
<keyword evidence="9" id="KW-0735">Signal-anchor</keyword>
<dbReference type="Proteomes" id="UP000014760">
    <property type="component" value="Unassembled WGS sequence"/>
</dbReference>
<dbReference type="InterPro" id="IPR018011">
    <property type="entry name" value="Carb_sulfotrans_8-10"/>
</dbReference>
<reference evidence="12" key="1">
    <citation type="submission" date="2012-12" db="EMBL/GenBank/DDBJ databases">
        <authorList>
            <person name="Hellsten U."/>
            <person name="Grimwood J."/>
            <person name="Chapman J.A."/>
            <person name="Shapiro H."/>
            <person name="Aerts A."/>
            <person name="Otillar R.P."/>
            <person name="Terry A.Y."/>
            <person name="Boore J.L."/>
            <person name="Simakov O."/>
            <person name="Marletaz F."/>
            <person name="Cho S.-J."/>
            <person name="Edsinger-Gonzales E."/>
            <person name="Havlak P."/>
            <person name="Kuo D.-H."/>
            <person name="Larsson T."/>
            <person name="Lv J."/>
            <person name="Arendt D."/>
            <person name="Savage R."/>
            <person name="Osoegawa K."/>
            <person name="de Jong P."/>
            <person name="Lindberg D.R."/>
            <person name="Seaver E.C."/>
            <person name="Weisblat D.A."/>
            <person name="Putnam N.H."/>
            <person name="Grigoriev I.V."/>
            <person name="Rokhsar D.S."/>
        </authorList>
    </citation>
    <scope>NUCLEOTIDE SEQUENCE</scope>
    <source>
        <strain evidence="12">I ESC-2004</strain>
    </source>
</reference>
<dbReference type="SUPFAM" id="SSF52540">
    <property type="entry name" value="P-loop containing nucleoside triphosphate hydrolases"/>
    <property type="match status" value="1"/>
</dbReference>
<keyword evidence="9" id="KW-0119">Carbohydrate metabolism</keyword>
<evidence type="ECO:0000256" key="6">
    <source>
        <dbReference type="ARBA" id="ARBA00023034"/>
    </source>
</evidence>
<evidence type="ECO:0000256" key="5">
    <source>
        <dbReference type="ARBA" id="ARBA00022989"/>
    </source>
</evidence>
<keyword evidence="12" id="KW-1185">Reference proteome</keyword>
<gene>
    <name evidence="10" type="ORF">CAPTEDRAFT_159075</name>
</gene>
<accession>R7VM99</accession>
<dbReference type="STRING" id="283909.R7VM99"/>
<comment type="subcellular location">
    <subcellularLocation>
        <location evidence="1 9">Golgi apparatus membrane</location>
        <topology evidence="1 9">Single-pass type II membrane protein</topology>
    </subcellularLocation>
</comment>
<feature type="transmembrane region" description="Helical" evidence="9">
    <location>
        <begin position="7"/>
        <end position="28"/>
    </location>
</feature>
<proteinExistence type="inferred from homology"/>
<dbReference type="PANTHER" id="PTHR12137:SF54">
    <property type="entry name" value="CARBOHYDRATE SULFOTRANSFERASE"/>
    <property type="match status" value="1"/>
</dbReference>
<dbReference type="EnsemblMetazoa" id="CapteT159075">
    <property type="protein sequence ID" value="CapteP159075"/>
    <property type="gene ID" value="CapteG159075"/>
</dbReference>
<keyword evidence="6 9" id="KW-0333">Golgi apparatus</keyword>
<dbReference type="GO" id="GO:0008146">
    <property type="term" value="F:sulfotransferase activity"/>
    <property type="evidence" value="ECO:0007669"/>
    <property type="project" value="InterPro"/>
</dbReference>
<organism evidence="10">
    <name type="scientific">Capitella teleta</name>
    <name type="common">Polychaete worm</name>
    <dbReference type="NCBI Taxonomy" id="283909"/>
    <lineage>
        <taxon>Eukaryota</taxon>
        <taxon>Metazoa</taxon>
        <taxon>Spiralia</taxon>
        <taxon>Lophotrochozoa</taxon>
        <taxon>Annelida</taxon>
        <taxon>Polychaeta</taxon>
        <taxon>Sedentaria</taxon>
        <taxon>Scolecida</taxon>
        <taxon>Capitellidae</taxon>
        <taxon>Capitella</taxon>
    </lineage>
</organism>
<evidence type="ECO:0000256" key="9">
    <source>
        <dbReference type="RuleBase" id="RU364020"/>
    </source>
</evidence>
<evidence type="ECO:0000256" key="8">
    <source>
        <dbReference type="ARBA" id="ARBA00023180"/>
    </source>
</evidence>
<dbReference type="PANTHER" id="PTHR12137">
    <property type="entry name" value="CARBOHYDRATE SULFOTRANSFERASE"/>
    <property type="match status" value="1"/>
</dbReference>
<dbReference type="OMA" id="RITKNTC"/>
<comment type="similarity">
    <text evidence="2 9">Belongs to the sulfotransferase 2 family.</text>
</comment>
<evidence type="ECO:0000313" key="11">
    <source>
        <dbReference type="EnsemblMetazoa" id="CapteP159075"/>
    </source>
</evidence>
<reference evidence="11" key="3">
    <citation type="submission" date="2015-06" db="UniProtKB">
        <authorList>
            <consortium name="EnsemblMetazoa"/>
        </authorList>
    </citation>
    <scope>IDENTIFICATION</scope>
</reference>
<evidence type="ECO:0000313" key="10">
    <source>
        <dbReference type="EMBL" id="ELU18470.1"/>
    </source>
</evidence>
<dbReference type="OrthoDB" id="2019940at2759"/>
<dbReference type="EC" id="2.8.2.-" evidence="9"/>
<evidence type="ECO:0000256" key="3">
    <source>
        <dbReference type="ARBA" id="ARBA00022679"/>
    </source>
</evidence>
<evidence type="ECO:0000313" key="12">
    <source>
        <dbReference type="Proteomes" id="UP000014760"/>
    </source>
</evidence>
<dbReference type="AlphaFoldDB" id="R7VM99"/>
<reference evidence="10 12" key="2">
    <citation type="journal article" date="2013" name="Nature">
        <title>Insights into bilaterian evolution from three spiralian genomes.</title>
        <authorList>
            <person name="Simakov O."/>
            <person name="Marletaz F."/>
            <person name="Cho S.J."/>
            <person name="Edsinger-Gonzales E."/>
            <person name="Havlak P."/>
            <person name="Hellsten U."/>
            <person name="Kuo D.H."/>
            <person name="Larsson T."/>
            <person name="Lv J."/>
            <person name="Arendt D."/>
            <person name="Savage R."/>
            <person name="Osoegawa K."/>
            <person name="de Jong P."/>
            <person name="Grimwood J."/>
            <person name="Chapman J.A."/>
            <person name="Shapiro H."/>
            <person name="Aerts A."/>
            <person name="Otillar R.P."/>
            <person name="Terry A.Y."/>
            <person name="Boore J.L."/>
            <person name="Grigoriev I.V."/>
            <person name="Lindberg D.R."/>
            <person name="Seaver E.C."/>
            <person name="Weisblat D.A."/>
            <person name="Putnam N.H."/>
            <person name="Rokhsar D.S."/>
        </authorList>
    </citation>
    <scope>NUCLEOTIDE SEQUENCE</scope>
    <source>
        <strain evidence="10 12">I ESC-2004</strain>
    </source>
</reference>